<dbReference type="Pfam" id="PF06985">
    <property type="entry name" value="HET"/>
    <property type="match status" value="1"/>
</dbReference>
<dbReference type="EMBL" id="JAGTJQ010000013">
    <property type="protein sequence ID" value="KAH7014382.1"/>
    <property type="molecule type" value="Genomic_DNA"/>
</dbReference>
<dbReference type="OrthoDB" id="5125733at2759"/>
<evidence type="ECO:0000256" key="1">
    <source>
        <dbReference type="SAM" id="MobiDB-lite"/>
    </source>
</evidence>
<evidence type="ECO:0000313" key="3">
    <source>
        <dbReference type="EMBL" id="KAH7014382.1"/>
    </source>
</evidence>
<keyword evidence="4" id="KW-1185">Reference proteome</keyword>
<dbReference type="InterPro" id="IPR010730">
    <property type="entry name" value="HET"/>
</dbReference>
<feature type="compositionally biased region" description="Low complexity" evidence="1">
    <location>
        <begin position="402"/>
        <end position="414"/>
    </location>
</feature>
<dbReference type="PANTHER" id="PTHR33112">
    <property type="entry name" value="DOMAIN PROTEIN, PUTATIVE-RELATED"/>
    <property type="match status" value="1"/>
</dbReference>
<dbReference type="Proteomes" id="UP000756346">
    <property type="component" value="Unassembled WGS sequence"/>
</dbReference>
<gene>
    <name evidence="3" type="ORF">B0I36DRAFT_49580</name>
</gene>
<feature type="domain" description="Heterokaryon incompatibility" evidence="2">
    <location>
        <begin position="237"/>
        <end position="447"/>
    </location>
</feature>
<name>A0A9P8XV59_9PEZI</name>
<organism evidence="3 4">
    <name type="scientific">Microdochium trichocladiopsis</name>
    <dbReference type="NCBI Taxonomy" id="1682393"/>
    <lineage>
        <taxon>Eukaryota</taxon>
        <taxon>Fungi</taxon>
        <taxon>Dikarya</taxon>
        <taxon>Ascomycota</taxon>
        <taxon>Pezizomycotina</taxon>
        <taxon>Sordariomycetes</taxon>
        <taxon>Xylariomycetidae</taxon>
        <taxon>Xylariales</taxon>
        <taxon>Microdochiaceae</taxon>
        <taxon>Microdochium</taxon>
    </lineage>
</organism>
<feature type="compositionally biased region" description="Basic and acidic residues" evidence="1">
    <location>
        <begin position="380"/>
        <end position="396"/>
    </location>
</feature>
<reference evidence="3" key="1">
    <citation type="journal article" date="2021" name="Nat. Commun.">
        <title>Genetic determinants of endophytism in the Arabidopsis root mycobiome.</title>
        <authorList>
            <person name="Mesny F."/>
            <person name="Miyauchi S."/>
            <person name="Thiergart T."/>
            <person name="Pickel B."/>
            <person name="Atanasova L."/>
            <person name="Karlsson M."/>
            <person name="Huettel B."/>
            <person name="Barry K.W."/>
            <person name="Haridas S."/>
            <person name="Chen C."/>
            <person name="Bauer D."/>
            <person name="Andreopoulos W."/>
            <person name="Pangilinan J."/>
            <person name="LaButti K."/>
            <person name="Riley R."/>
            <person name="Lipzen A."/>
            <person name="Clum A."/>
            <person name="Drula E."/>
            <person name="Henrissat B."/>
            <person name="Kohler A."/>
            <person name="Grigoriev I.V."/>
            <person name="Martin F.M."/>
            <person name="Hacquard S."/>
        </authorList>
    </citation>
    <scope>NUCLEOTIDE SEQUENCE</scope>
    <source>
        <strain evidence="3">MPI-CAGE-CH-0230</strain>
    </source>
</reference>
<dbReference type="GeneID" id="70192514"/>
<evidence type="ECO:0000313" key="4">
    <source>
        <dbReference type="Proteomes" id="UP000756346"/>
    </source>
</evidence>
<dbReference type="PANTHER" id="PTHR33112:SF12">
    <property type="entry name" value="HETEROKARYON INCOMPATIBILITY DOMAIN-CONTAINING PROTEIN"/>
    <property type="match status" value="1"/>
</dbReference>
<accession>A0A9P8XV59</accession>
<protein>
    <submittedName>
        <fullName evidence="3">Heterokaryon incompatibility protein-domain-containing protein</fullName>
    </submittedName>
</protein>
<sequence>MEVADIALAASTSPLCSTCRTTGPWSAAGWKDFHTRETYRTHLKWMREESSMIRSLSYELSVEQFHADAERCAWCAALLEQLGLPPTAAIAKEQAEFTGYSFSLEFCAPEGVRPVRINAIRVLLTADRAGGFTPFRARFNVLARPDSIADKVFLAPRATMYKDSEFNHKLAREWIDYCTSSHDQRGASPSTDEAAPSREESLPLLPTRILEISPDAENPEAPSIVLREAVPGQRGKYICLSYTWGPHTRHNFPQLARSLLRHDDSATETGHPSDAPLPVVFVDAAHVALKLGIRYLWIDALCIWQDDSADLKAELSEMHRYFSEATVVVQTSGTRSVDEPFLGEARNSAVGQMLHDALHAGSADGGDFLRLPYLHEHFQGEEGEQPRQIKEKKPEDSEPDASEGGQVSEQQEQSQGDVIFVIPQSSLPWPYDANSQVSASRGWIFQEENLCRRLLVFPSGGGMLYTCDSGTHSRTIQHDGQVNHHLPTRVGGGGRDRRPAGLPVWGKESLMSPSTGSRAGWPTSPLMIGCSCRSTLCGSLRCWGIGRSWCLAVMGVLF</sequence>
<proteinExistence type="predicted"/>
<evidence type="ECO:0000259" key="2">
    <source>
        <dbReference type="Pfam" id="PF06985"/>
    </source>
</evidence>
<dbReference type="AlphaFoldDB" id="A0A9P8XV59"/>
<feature type="region of interest" description="Disordered" evidence="1">
    <location>
        <begin position="380"/>
        <end position="414"/>
    </location>
</feature>
<comment type="caution">
    <text evidence="3">The sequence shown here is derived from an EMBL/GenBank/DDBJ whole genome shotgun (WGS) entry which is preliminary data.</text>
</comment>
<dbReference type="RefSeq" id="XP_046005349.1">
    <property type="nucleotide sequence ID" value="XM_046162968.1"/>
</dbReference>